<evidence type="ECO:0000313" key="2">
    <source>
        <dbReference type="EMBL" id="KAF2644855.1"/>
    </source>
</evidence>
<dbReference type="AlphaFoldDB" id="A0A6A6SAQ3"/>
<organism evidence="2 3">
    <name type="scientific">Massarina eburnea CBS 473.64</name>
    <dbReference type="NCBI Taxonomy" id="1395130"/>
    <lineage>
        <taxon>Eukaryota</taxon>
        <taxon>Fungi</taxon>
        <taxon>Dikarya</taxon>
        <taxon>Ascomycota</taxon>
        <taxon>Pezizomycotina</taxon>
        <taxon>Dothideomycetes</taxon>
        <taxon>Pleosporomycetidae</taxon>
        <taxon>Pleosporales</taxon>
        <taxon>Massarineae</taxon>
        <taxon>Massarinaceae</taxon>
        <taxon>Massarina</taxon>
    </lineage>
</organism>
<evidence type="ECO:0000313" key="3">
    <source>
        <dbReference type="Proteomes" id="UP000799753"/>
    </source>
</evidence>
<keyword evidence="3" id="KW-1185">Reference proteome</keyword>
<name>A0A6A6SAQ3_9PLEO</name>
<proteinExistence type="predicted"/>
<dbReference type="Proteomes" id="UP000799753">
    <property type="component" value="Unassembled WGS sequence"/>
</dbReference>
<protein>
    <recommendedName>
        <fullName evidence="4">BTB domain-containing protein</fullName>
    </recommendedName>
</protein>
<sequence>MQRGIPRLRWFQNAVTDPQGIYTAPKQPKSRLLSPPAPDPTMRPTIALIGGTSPRTQRTWHLPHALLQSHITAPLPLDATLTLPLTLPTSAIQNFVDYIYSSIYTVNKSARDYHSLRTHIRACNVGTLLGATVYHDIALRMVYTQLTLETSLDGSGIGLPSNIGAEDIRIICSETSPGSVVRIMMFDSVAAQCSQYCALNFRAYIRMQGENADTVWTELYTTYPDFAARINKSATVENGMRERLLRGVDAYLLKTSLGEGLGYVEDELDLKMEAKKLLGKKRRLKLKRRRVERGIEGEDA</sequence>
<reference evidence="2" key="1">
    <citation type="journal article" date="2020" name="Stud. Mycol.">
        <title>101 Dothideomycetes genomes: a test case for predicting lifestyles and emergence of pathogens.</title>
        <authorList>
            <person name="Haridas S."/>
            <person name="Albert R."/>
            <person name="Binder M."/>
            <person name="Bloem J."/>
            <person name="Labutti K."/>
            <person name="Salamov A."/>
            <person name="Andreopoulos B."/>
            <person name="Baker S."/>
            <person name="Barry K."/>
            <person name="Bills G."/>
            <person name="Bluhm B."/>
            <person name="Cannon C."/>
            <person name="Castanera R."/>
            <person name="Culley D."/>
            <person name="Daum C."/>
            <person name="Ezra D."/>
            <person name="Gonzalez J."/>
            <person name="Henrissat B."/>
            <person name="Kuo A."/>
            <person name="Liang C."/>
            <person name="Lipzen A."/>
            <person name="Lutzoni F."/>
            <person name="Magnuson J."/>
            <person name="Mondo S."/>
            <person name="Nolan M."/>
            <person name="Ohm R."/>
            <person name="Pangilinan J."/>
            <person name="Park H.-J."/>
            <person name="Ramirez L."/>
            <person name="Alfaro M."/>
            <person name="Sun H."/>
            <person name="Tritt A."/>
            <person name="Yoshinaga Y."/>
            <person name="Zwiers L.-H."/>
            <person name="Turgeon B."/>
            <person name="Goodwin S."/>
            <person name="Spatafora J."/>
            <person name="Crous P."/>
            <person name="Grigoriev I."/>
        </authorList>
    </citation>
    <scope>NUCLEOTIDE SEQUENCE</scope>
    <source>
        <strain evidence="2">CBS 473.64</strain>
    </source>
</reference>
<dbReference type="EMBL" id="MU006778">
    <property type="protein sequence ID" value="KAF2644855.1"/>
    <property type="molecule type" value="Genomic_DNA"/>
</dbReference>
<accession>A0A6A6SAQ3</accession>
<feature type="region of interest" description="Disordered" evidence="1">
    <location>
        <begin position="19"/>
        <end position="43"/>
    </location>
</feature>
<evidence type="ECO:0000256" key="1">
    <source>
        <dbReference type="SAM" id="MobiDB-lite"/>
    </source>
</evidence>
<dbReference type="OrthoDB" id="3685561at2759"/>
<evidence type="ECO:0008006" key="4">
    <source>
        <dbReference type="Google" id="ProtNLM"/>
    </source>
</evidence>
<gene>
    <name evidence="2" type="ORF">P280DRAFT_546272</name>
</gene>